<evidence type="ECO:0008006" key="3">
    <source>
        <dbReference type="Google" id="ProtNLM"/>
    </source>
</evidence>
<accession>A0A073JTN2</accession>
<organism evidence="1 2">
    <name type="scientific">Bacillus manliponensis</name>
    <dbReference type="NCBI Taxonomy" id="574376"/>
    <lineage>
        <taxon>Bacteria</taxon>
        <taxon>Bacillati</taxon>
        <taxon>Bacillota</taxon>
        <taxon>Bacilli</taxon>
        <taxon>Bacillales</taxon>
        <taxon>Bacillaceae</taxon>
        <taxon>Bacillus</taxon>
        <taxon>Bacillus cereus group</taxon>
    </lineage>
</organism>
<dbReference type="STRING" id="574376.BAMA_12420"/>
<dbReference type="EMBL" id="JOTN01000026">
    <property type="protein sequence ID" value="KEK17541.1"/>
    <property type="molecule type" value="Genomic_DNA"/>
</dbReference>
<dbReference type="RefSeq" id="WP_034643058.1">
    <property type="nucleotide sequence ID" value="NZ_CBCSJC010000001.1"/>
</dbReference>
<name>A0A073JTN2_9BACI</name>
<reference evidence="1 2" key="1">
    <citation type="submission" date="2014-06" db="EMBL/GenBank/DDBJ databases">
        <title>Draft genome sequence of Bacillus manliponensis JCM 15802 (MCCC 1A00708).</title>
        <authorList>
            <person name="Lai Q."/>
            <person name="Liu Y."/>
            <person name="Shao Z."/>
        </authorList>
    </citation>
    <scope>NUCLEOTIDE SEQUENCE [LARGE SCALE GENOMIC DNA]</scope>
    <source>
        <strain evidence="1 2">JCM 15802</strain>
    </source>
</reference>
<evidence type="ECO:0000313" key="1">
    <source>
        <dbReference type="EMBL" id="KEK17541.1"/>
    </source>
</evidence>
<dbReference type="eggNOG" id="ENOG5033862">
    <property type="taxonomic scope" value="Bacteria"/>
</dbReference>
<comment type="caution">
    <text evidence="1">The sequence shown here is derived from an EMBL/GenBank/DDBJ whole genome shotgun (WGS) entry which is preliminary data.</text>
</comment>
<dbReference type="OrthoDB" id="2167122at2"/>
<sequence length="87" mass="10720">MISIQIDEQEVREMYLEKVEEKIKEVEVDLVFWDTNELKRRTCLSWGTIQKEFFFDPRFPKYKVGAKWLFPAQETKKFLLEWLSEQR</sequence>
<dbReference type="AlphaFoldDB" id="A0A073JTN2"/>
<protein>
    <recommendedName>
        <fullName evidence="3">Group-specific protein</fullName>
    </recommendedName>
</protein>
<dbReference type="Proteomes" id="UP000027822">
    <property type="component" value="Unassembled WGS sequence"/>
</dbReference>
<proteinExistence type="predicted"/>
<keyword evidence="2" id="KW-1185">Reference proteome</keyword>
<gene>
    <name evidence="1" type="ORF">BAMA_12420</name>
</gene>
<evidence type="ECO:0000313" key="2">
    <source>
        <dbReference type="Proteomes" id="UP000027822"/>
    </source>
</evidence>